<evidence type="ECO:0000313" key="12">
    <source>
        <dbReference type="EMBL" id="HIV12469.1"/>
    </source>
</evidence>
<dbReference type="GO" id="GO:0006351">
    <property type="term" value="P:DNA-templated transcription"/>
    <property type="evidence" value="ECO:0007669"/>
    <property type="project" value="UniProtKB-UniRule"/>
</dbReference>
<dbReference type="Pfam" id="PF01192">
    <property type="entry name" value="RNA_pol_Rpb6"/>
    <property type="match status" value="1"/>
</dbReference>
<dbReference type="NCBIfam" id="TIGR00690">
    <property type="entry name" value="rpoZ"/>
    <property type="match status" value="1"/>
</dbReference>
<dbReference type="InterPro" id="IPR006110">
    <property type="entry name" value="Pol_omega/Rpo6/RPB6"/>
</dbReference>
<comment type="caution">
    <text evidence="12">The sequence shown here is derived from an EMBL/GenBank/DDBJ whole genome shotgun (WGS) entry which is preliminary data.</text>
</comment>
<dbReference type="Proteomes" id="UP000886723">
    <property type="component" value="Unassembled WGS sequence"/>
</dbReference>
<dbReference type="SMART" id="SM01409">
    <property type="entry name" value="RNA_pol_Rpb6"/>
    <property type="match status" value="1"/>
</dbReference>
<dbReference type="AlphaFoldDB" id="A0A9D1NT35"/>
<feature type="compositionally biased region" description="Acidic residues" evidence="11">
    <location>
        <begin position="98"/>
        <end position="125"/>
    </location>
</feature>
<evidence type="ECO:0000256" key="8">
    <source>
        <dbReference type="ARBA" id="ARBA00029924"/>
    </source>
</evidence>
<comment type="catalytic activity">
    <reaction evidence="9 10">
        <text>RNA(n) + a ribonucleoside 5'-triphosphate = RNA(n+1) + diphosphate</text>
        <dbReference type="Rhea" id="RHEA:21248"/>
        <dbReference type="Rhea" id="RHEA-COMP:14527"/>
        <dbReference type="Rhea" id="RHEA-COMP:17342"/>
        <dbReference type="ChEBI" id="CHEBI:33019"/>
        <dbReference type="ChEBI" id="CHEBI:61557"/>
        <dbReference type="ChEBI" id="CHEBI:140395"/>
        <dbReference type="EC" id="2.7.7.6"/>
    </reaction>
</comment>
<accession>A0A9D1NT35</accession>
<evidence type="ECO:0000256" key="4">
    <source>
        <dbReference type="ARBA" id="ARBA00022478"/>
    </source>
</evidence>
<dbReference type="InterPro" id="IPR036161">
    <property type="entry name" value="RPB6/omega-like_sf"/>
</dbReference>
<name>A0A9D1NT35_9FIRM</name>
<dbReference type="EC" id="2.7.7.6" evidence="2 10"/>
<evidence type="ECO:0000256" key="5">
    <source>
        <dbReference type="ARBA" id="ARBA00022679"/>
    </source>
</evidence>
<comment type="similarity">
    <text evidence="1 10">Belongs to the RNA polymerase subunit omega family.</text>
</comment>
<keyword evidence="7 10" id="KW-0804">Transcription</keyword>
<reference evidence="12" key="2">
    <citation type="journal article" date="2021" name="PeerJ">
        <title>Extensive microbial diversity within the chicken gut microbiome revealed by metagenomics and culture.</title>
        <authorList>
            <person name="Gilroy R."/>
            <person name="Ravi A."/>
            <person name="Getino M."/>
            <person name="Pursley I."/>
            <person name="Horton D.L."/>
            <person name="Alikhan N.F."/>
            <person name="Baker D."/>
            <person name="Gharbi K."/>
            <person name="Hall N."/>
            <person name="Watson M."/>
            <person name="Adriaenssens E.M."/>
            <person name="Foster-Nyarko E."/>
            <person name="Jarju S."/>
            <person name="Secka A."/>
            <person name="Antonio M."/>
            <person name="Oren A."/>
            <person name="Chaudhuri R.R."/>
            <person name="La Ragione R."/>
            <person name="Hildebrand F."/>
            <person name="Pallen M.J."/>
        </authorList>
    </citation>
    <scope>NUCLEOTIDE SEQUENCE</scope>
    <source>
        <strain evidence="12">ChiBcec2-4451</strain>
    </source>
</reference>
<gene>
    <name evidence="10" type="primary">rpoZ</name>
    <name evidence="12" type="ORF">IAA63_04935</name>
</gene>
<evidence type="ECO:0000256" key="2">
    <source>
        <dbReference type="ARBA" id="ARBA00012418"/>
    </source>
</evidence>
<protein>
    <recommendedName>
        <fullName evidence="3 10">DNA-directed RNA polymerase subunit omega</fullName>
        <shortName evidence="10">RNAP omega subunit</shortName>
        <ecNumber evidence="2 10">2.7.7.6</ecNumber>
    </recommendedName>
    <alternativeName>
        <fullName evidence="10">RNA polymerase omega subunit</fullName>
    </alternativeName>
    <alternativeName>
        <fullName evidence="8 10">Transcriptase subunit omega</fullName>
    </alternativeName>
</protein>
<evidence type="ECO:0000256" key="11">
    <source>
        <dbReference type="SAM" id="MobiDB-lite"/>
    </source>
</evidence>
<dbReference type="GO" id="GO:0000428">
    <property type="term" value="C:DNA-directed RNA polymerase complex"/>
    <property type="evidence" value="ECO:0007669"/>
    <property type="project" value="UniProtKB-KW"/>
</dbReference>
<evidence type="ECO:0000256" key="3">
    <source>
        <dbReference type="ARBA" id="ARBA00013725"/>
    </source>
</evidence>
<evidence type="ECO:0000256" key="10">
    <source>
        <dbReference type="HAMAP-Rule" id="MF_00366"/>
    </source>
</evidence>
<dbReference type="InterPro" id="IPR003716">
    <property type="entry name" value="DNA-dir_RNA_pol_omega"/>
</dbReference>
<evidence type="ECO:0000313" key="13">
    <source>
        <dbReference type="Proteomes" id="UP000886723"/>
    </source>
</evidence>
<evidence type="ECO:0000256" key="7">
    <source>
        <dbReference type="ARBA" id="ARBA00023163"/>
    </source>
</evidence>
<dbReference type="EMBL" id="DVON01000106">
    <property type="protein sequence ID" value="HIV12469.1"/>
    <property type="molecule type" value="Genomic_DNA"/>
</dbReference>
<dbReference type="Gene3D" id="3.90.940.10">
    <property type="match status" value="1"/>
</dbReference>
<feature type="region of interest" description="Disordered" evidence="11">
    <location>
        <begin position="77"/>
        <end position="125"/>
    </location>
</feature>
<proteinExistence type="inferred from homology"/>
<keyword evidence="6 10" id="KW-0548">Nucleotidyltransferase</keyword>
<dbReference type="GO" id="GO:0003677">
    <property type="term" value="F:DNA binding"/>
    <property type="evidence" value="ECO:0007669"/>
    <property type="project" value="UniProtKB-UniRule"/>
</dbReference>
<dbReference type="PANTHER" id="PTHR34476">
    <property type="entry name" value="DNA-DIRECTED RNA POLYMERASE SUBUNIT OMEGA"/>
    <property type="match status" value="1"/>
</dbReference>
<evidence type="ECO:0000256" key="6">
    <source>
        <dbReference type="ARBA" id="ARBA00022695"/>
    </source>
</evidence>
<feature type="compositionally biased region" description="Acidic residues" evidence="11">
    <location>
        <begin position="77"/>
        <end position="88"/>
    </location>
</feature>
<dbReference type="HAMAP" id="MF_00366">
    <property type="entry name" value="RNApol_bact_RpoZ"/>
    <property type="match status" value="1"/>
</dbReference>
<evidence type="ECO:0000256" key="9">
    <source>
        <dbReference type="ARBA" id="ARBA00048552"/>
    </source>
</evidence>
<sequence length="125" mass="13632">MIHPSYTELMQVVNSNSEEENTPVCNSRYSIVLAASKRARQIIAGAEPMVSYPSNKPLSIAVEELYKGKVQILSEAEQEELEASETAEDAQIPAEGENAGEESEEMTEAEEAPALEEEAGLSEEE</sequence>
<organism evidence="12 13">
    <name type="scientific">Candidatus Pullilachnospira stercoravium</name>
    <dbReference type="NCBI Taxonomy" id="2840913"/>
    <lineage>
        <taxon>Bacteria</taxon>
        <taxon>Bacillati</taxon>
        <taxon>Bacillota</taxon>
        <taxon>Clostridia</taxon>
        <taxon>Lachnospirales</taxon>
        <taxon>Lachnospiraceae</taxon>
        <taxon>Lachnospiraceae incertae sedis</taxon>
        <taxon>Candidatus Pullilachnospira</taxon>
    </lineage>
</organism>
<reference evidence="12" key="1">
    <citation type="submission" date="2020-10" db="EMBL/GenBank/DDBJ databases">
        <authorList>
            <person name="Gilroy R."/>
        </authorList>
    </citation>
    <scope>NUCLEOTIDE SEQUENCE</scope>
    <source>
        <strain evidence="12">ChiBcec2-4451</strain>
    </source>
</reference>
<keyword evidence="5 10" id="KW-0808">Transferase</keyword>
<comment type="subunit">
    <text evidence="10">The RNAP catalytic core consists of 2 alpha, 1 beta, 1 beta' and 1 omega subunit. When a sigma factor is associated with the core the holoenzyme is formed, which can initiate transcription.</text>
</comment>
<dbReference type="SUPFAM" id="SSF63562">
    <property type="entry name" value="RPB6/omega subunit-like"/>
    <property type="match status" value="1"/>
</dbReference>
<keyword evidence="4 10" id="KW-0240">DNA-directed RNA polymerase</keyword>
<comment type="function">
    <text evidence="10">Promotes RNA polymerase assembly. Latches the N- and C-terminal regions of the beta' subunit thereby facilitating its interaction with the beta and alpha subunits.</text>
</comment>
<dbReference type="PANTHER" id="PTHR34476:SF1">
    <property type="entry name" value="DNA-DIRECTED RNA POLYMERASE SUBUNIT OMEGA"/>
    <property type="match status" value="1"/>
</dbReference>
<dbReference type="GO" id="GO:0003899">
    <property type="term" value="F:DNA-directed RNA polymerase activity"/>
    <property type="evidence" value="ECO:0007669"/>
    <property type="project" value="UniProtKB-UniRule"/>
</dbReference>
<evidence type="ECO:0000256" key="1">
    <source>
        <dbReference type="ARBA" id="ARBA00006711"/>
    </source>
</evidence>